<name>A0A1T4SF41_VIBCI</name>
<protein>
    <submittedName>
        <fullName evidence="1">Uncharacterized protein</fullName>
    </submittedName>
</protein>
<keyword evidence="2" id="KW-1185">Reference proteome</keyword>
<organism evidence="1 2">
    <name type="scientific">Vibrio cincinnatiensis DSM 19608</name>
    <dbReference type="NCBI Taxonomy" id="1123491"/>
    <lineage>
        <taxon>Bacteria</taxon>
        <taxon>Pseudomonadati</taxon>
        <taxon>Pseudomonadota</taxon>
        <taxon>Gammaproteobacteria</taxon>
        <taxon>Vibrionales</taxon>
        <taxon>Vibrionaceae</taxon>
        <taxon>Vibrio</taxon>
    </lineage>
</organism>
<dbReference type="AlphaFoldDB" id="A0A1T4SF41"/>
<proteinExistence type="predicted"/>
<dbReference type="STRING" id="1123491.SAMN02745782_03253"/>
<dbReference type="OrthoDB" id="5903822at2"/>
<reference evidence="2" key="1">
    <citation type="submission" date="2017-02" db="EMBL/GenBank/DDBJ databases">
        <authorList>
            <person name="Varghese N."/>
            <person name="Submissions S."/>
        </authorList>
    </citation>
    <scope>NUCLEOTIDE SEQUENCE [LARGE SCALE GENOMIC DNA]</scope>
    <source>
        <strain evidence="2">DSM 19608</strain>
    </source>
</reference>
<evidence type="ECO:0000313" key="1">
    <source>
        <dbReference type="EMBL" id="SKA26924.1"/>
    </source>
</evidence>
<accession>A0A1T4SF41</accession>
<dbReference type="RefSeq" id="WP_078927566.1">
    <property type="nucleotide sequence ID" value="NZ_FUXB01000026.1"/>
</dbReference>
<dbReference type="Proteomes" id="UP000190834">
    <property type="component" value="Unassembled WGS sequence"/>
</dbReference>
<gene>
    <name evidence="1" type="ORF">SAMN02745782_03253</name>
</gene>
<sequence length="83" mass="9682">MLNLTQKQKELLTWMREEKTVEVCSDYCTKNGEAAGKSRLPIRVHRPTINKLYQEGLITYQPKLHYGLRWDVFTLTEKGEALA</sequence>
<evidence type="ECO:0000313" key="2">
    <source>
        <dbReference type="Proteomes" id="UP000190834"/>
    </source>
</evidence>
<dbReference type="EMBL" id="FUXB01000026">
    <property type="protein sequence ID" value="SKA26924.1"/>
    <property type="molecule type" value="Genomic_DNA"/>
</dbReference>